<evidence type="ECO:0000313" key="4">
    <source>
        <dbReference type="Proteomes" id="UP000664369"/>
    </source>
</evidence>
<evidence type="ECO:0000313" key="3">
    <source>
        <dbReference type="EMBL" id="MBO2010744.1"/>
    </source>
</evidence>
<comment type="caution">
    <text evidence="3">The sequence shown here is derived from an EMBL/GenBank/DDBJ whole genome shotgun (WGS) entry which is preliminary data.</text>
</comment>
<keyword evidence="2" id="KW-0732">Signal</keyword>
<proteinExistence type="predicted"/>
<keyword evidence="4" id="KW-1185">Reference proteome</keyword>
<keyword evidence="1" id="KW-0472">Membrane</keyword>
<accession>A0ABS3QHN4</accession>
<feature type="chain" id="PRO_5047015354" description="DUF4134 domain-containing protein" evidence="2">
    <location>
        <begin position="20"/>
        <end position="128"/>
    </location>
</feature>
<feature type="transmembrane region" description="Helical" evidence="1">
    <location>
        <begin position="60"/>
        <end position="79"/>
    </location>
</feature>
<evidence type="ECO:0000256" key="1">
    <source>
        <dbReference type="SAM" id="Phobius"/>
    </source>
</evidence>
<evidence type="ECO:0000256" key="2">
    <source>
        <dbReference type="SAM" id="SignalP"/>
    </source>
</evidence>
<dbReference type="Proteomes" id="UP000664369">
    <property type="component" value="Unassembled WGS sequence"/>
</dbReference>
<feature type="transmembrane region" description="Helical" evidence="1">
    <location>
        <begin position="100"/>
        <end position="121"/>
    </location>
</feature>
<gene>
    <name evidence="3" type="ORF">J4E00_16905</name>
</gene>
<feature type="signal peptide" evidence="2">
    <location>
        <begin position="1"/>
        <end position="19"/>
    </location>
</feature>
<evidence type="ECO:0008006" key="5">
    <source>
        <dbReference type="Google" id="ProtNLM"/>
    </source>
</evidence>
<keyword evidence="1" id="KW-1133">Transmembrane helix</keyword>
<keyword evidence="1" id="KW-0812">Transmembrane</keyword>
<protein>
    <recommendedName>
        <fullName evidence="5">DUF4134 domain-containing protein</fullName>
    </recommendedName>
</protein>
<organism evidence="3 4">
    <name type="scientific">Hymenobacter negativus</name>
    <dbReference type="NCBI Taxonomy" id="2795026"/>
    <lineage>
        <taxon>Bacteria</taxon>
        <taxon>Pseudomonadati</taxon>
        <taxon>Bacteroidota</taxon>
        <taxon>Cytophagia</taxon>
        <taxon>Cytophagales</taxon>
        <taxon>Hymenobacteraceae</taxon>
        <taxon>Hymenobacter</taxon>
    </lineage>
</organism>
<name>A0ABS3QHN4_9BACT</name>
<dbReference type="RefSeq" id="WP_208176374.1">
    <property type="nucleotide sequence ID" value="NZ_JAGETZ010000008.1"/>
</dbReference>
<reference evidence="3 4" key="1">
    <citation type="submission" date="2021-03" db="EMBL/GenBank/DDBJ databases">
        <authorList>
            <person name="Kim M.K."/>
        </authorList>
    </citation>
    <scope>NUCLEOTIDE SEQUENCE [LARGE SCALE GENOMIC DNA]</scope>
    <source>
        <strain evidence="3 4">BT442</strain>
    </source>
</reference>
<dbReference type="EMBL" id="JAGETZ010000008">
    <property type="protein sequence ID" value="MBO2010744.1"/>
    <property type="molecule type" value="Genomic_DNA"/>
</dbReference>
<sequence length="128" mass="13963">MADCDARSLLMCASCPAHPATSVASPRDADDGVKTGCCFEQPNPDCIDLPASMDLVLKEILISAALALVVTVAFIYGAISSFNKDAKKKGSSEKGYDFRSVVAGSVIGFITLFWLIFYELFWQSRRWI</sequence>